<dbReference type="PANTHER" id="PTHR33219:SF14">
    <property type="entry name" value="PROTEIN COFACTOR ASSEMBLY OF COMPLEX C SUBUNIT B CCB3, CHLOROPLASTIC-RELATED"/>
    <property type="match status" value="1"/>
</dbReference>
<dbReference type="PANTHER" id="PTHR33219">
    <property type="entry name" value="YLMG HOMOLOG PROTEIN 2, CHLOROPLASTIC"/>
    <property type="match status" value="1"/>
</dbReference>
<evidence type="ECO:0008006" key="5">
    <source>
        <dbReference type="Google" id="ProtNLM"/>
    </source>
</evidence>
<dbReference type="EMBL" id="AFQO01000007">
    <property type="protein sequence ID" value="EGT75880.1"/>
    <property type="molecule type" value="Genomic_DNA"/>
</dbReference>
<keyword evidence="2" id="KW-0812">Transmembrane</keyword>
<gene>
    <name evidence="3" type="ORF">GG9_0599</name>
</gene>
<evidence type="ECO:0000313" key="3">
    <source>
        <dbReference type="EMBL" id="EGT75880.1"/>
    </source>
</evidence>
<sequence length="184" mass="20652">MVMMELSQTALFIGSIINLYALVLILRAWLQFARVDYYNPVSTFAVKMTDPVLKPLRKIAPTVKNIDTSALLLVFIIGMLKGIIYFGLSVNVLLVLGVLTILKSIGLAIFYVLFIGAVLSWFNRGNSPVIYAFYQLSEPLLRPIRRFLPTLGMIDFSPMVIVFILLFLNNLMLDMLGGLWMIAG</sequence>
<dbReference type="AlphaFoldDB" id="F9GNJ7"/>
<evidence type="ECO:0000256" key="2">
    <source>
        <dbReference type="SAM" id="Phobius"/>
    </source>
</evidence>
<evidence type="ECO:0000313" key="4">
    <source>
        <dbReference type="Proteomes" id="UP000003258"/>
    </source>
</evidence>
<dbReference type="Proteomes" id="UP000003258">
    <property type="component" value="Unassembled WGS sequence"/>
</dbReference>
<evidence type="ECO:0000256" key="1">
    <source>
        <dbReference type="ARBA" id="ARBA00010894"/>
    </source>
</evidence>
<keyword evidence="2" id="KW-1133">Transmembrane helix</keyword>
<dbReference type="Pfam" id="PF02325">
    <property type="entry name" value="CCB3_YggT"/>
    <property type="match status" value="2"/>
</dbReference>
<feature type="transmembrane region" description="Helical" evidence="2">
    <location>
        <begin position="6"/>
        <end position="30"/>
    </location>
</feature>
<name>F9GNJ7_HAEHA</name>
<dbReference type="PATRIC" id="fig|1028803.3.peg.626"/>
<keyword evidence="2" id="KW-0472">Membrane</keyword>
<organism evidence="3 4">
    <name type="scientific">Haemophilus haemolyticus M19501</name>
    <dbReference type="NCBI Taxonomy" id="1028803"/>
    <lineage>
        <taxon>Bacteria</taxon>
        <taxon>Pseudomonadati</taxon>
        <taxon>Pseudomonadota</taxon>
        <taxon>Gammaproteobacteria</taxon>
        <taxon>Pasteurellales</taxon>
        <taxon>Pasteurellaceae</taxon>
        <taxon>Haemophilus</taxon>
    </lineage>
</organism>
<reference evidence="3 4" key="1">
    <citation type="journal article" date="2011" name="J. Bacteriol.">
        <title>Genome Sequences for Five Strains of the Emerging Pathogen Haemophilus haemolyticus.</title>
        <authorList>
            <person name="Jordan I.K."/>
            <person name="Conley A.B."/>
            <person name="Antonov I.V."/>
            <person name="Arthur R.A."/>
            <person name="Cook E.D."/>
            <person name="Cooper G.P."/>
            <person name="Jones B.L."/>
            <person name="Knipe K.M."/>
            <person name="Lee K.J."/>
            <person name="Liu X."/>
            <person name="Mitchell G.J."/>
            <person name="Pande P.R."/>
            <person name="Petit R.A."/>
            <person name="Qin S."/>
            <person name="Rajan V.N."/>
            <person name="Sarda S."/>
            <person name="Sebastian A."/>
            <person name="Tang S."/>
            <person name="Thapliyal R."/>
            <person name="Varghese N.J."/>
            <person name="Ye T."/>
            <person name="Katz L.S."/>
            <person name="Wang X."/>
            <person name="Rowe L."/>
            <person name="Frace M."/>
            <person name="Mayer L.W."/>
        </authorList>
    </citation>
    <scope>NUCLEOTIDE SEQUENCE [LARGE SCALE GENOMIC DNA]</scope>
    <source>
        <strain evidence="3 4">M19501</strain>
    </source>
</reference>
<comment type="caution">
    <text evidence="3">The sequence shown here is derived from an EMBL/GenBank/DDBJ whole genome shotgun (WGS) entry which is preliminary data.</text>
</comment>
<dbReference type="GO" id="GO:0016020">
    <property type="term" value="C:membrane"/>
    <property type="evidence" value="ECO:0007669"/>
    <property type="project" value="InterPro"/>
</dbReference>
<dbReference type="InterPro" id="IPR003425">
    <property type="entry name" value="CCB3/YggT"/>
</dbReference>
<proteinExistence type="inferred from homology"/>
<feature type="transmembrane region" description="Helical" evidence="2">
    <location>
        <begin position="94"/>
        <end position="122"/>
    </location>
</feature>
<feature type="transmembrane region" description="Helical" evidence="2">
    <location>
        <begin position="70"/>
        <end position="88"/>
    </location>
</feature>
<dbReference type="eggNOG" id="COG0762">
    <property type="taxonomic scope" value="Bacteria"/>
</dbReference>
<protein>
    <recommendedName>
        <fullName evidence="5">YggT family protein</fullName>
    </recommendedName>
</protein>
<accession>F9GNJ7</accession>
<comment type="similarity">
    <text evidence="1">Belongs to the YggT family.</text>
</comment>